<keyword evidence="3" id="KW-1185">Reference proteome</keyword>
<name>A0A916UEW0_9BURK</name>
<reference evidence="2" key="2">
    <citation type="submission" date="2020-09" db="EMBL/GenBank/DDBJ databases">
        <authorList>
            <person name="Sun Q."/>
            <person name="Zhou Y."/>
        </authorList>
    </citation>
    <scope>NUCLEOTIDE SEQUENCE</scope>
    <source>
        <strain evidence="2">CGMCC 1.10998</strain>
    </source>
</reference>
<dbReference type="Pfam" id="PF10988">
    <property type="entry name" value="DUF2807"/>
    <property type="match status" value="2"/>
</dbReference>
<feature type="domain" description="Putative auto-transporter adhesin head GIN" evidence="1">
    <location>
        <begin position="62"/>
        <end position="180"/>
    </location>
</feature>
<accession>A0A916UEW0</accession>
<dbReference type="InterPro" id="IPR021255">
    <property type="entry name" value="DUF2807"/>
</dbReference>
<proteinExistence type="predicted"/>
<protein>
    <submittedName>
        <fullName evidence="2">DUF2807 domain-containing protein</fullName>
    </submittedName>
</protein>
<feature type="domain" description="Putative auto-transporter adhesin head GIN" evidence="1">
    <location>
        <begin position="184"/>
        <end position="279"/>
    </location>
</feature>
<comment type="caution">
    <text evidence="2">The sequence shown here is derived from an EMBL/GenBank/DDBJ whole genome shotgun (WGS) entry which is preliminary data.</text>
</comment>
<sequence>MKNTLLRSLTSVAVLSVLAGLGGCVIIASNDDAHIHTAFDIGKGVTGNGDIVREGRQLAAADALEVNGPISVQVRMGAVNSLEVEADSNLLPLVKTEVRDGVLKLRLDGSVSNSRALRVIYTTTSLREITVNGSGSVDAAALQNETLAVSVNASGSVRLEGAGNNLDLRSRGSGSIDASGYRPQRANVKMSASGAITLGQINAAQLSAEIRGSGSFKASGNVRQLTASLHGSGSADLRGLTAESAELFSYGSGSISAAVTRSLEAQAVSSGSIKVYGNPQQSKVSGRNVQILG</sequence>
<reference evidence="2" key="1">
    <citation type="journal article" date="2014" name="Int. J. Syst. Evol. Microbiol.">
        <title>Complete genome sequence of Corynebacterium casei LMG S-19264T (=DSM 44701T), isolated from a smear-ripened cheese.</title>
        <authorList>
            <consortium name="US DOE Joint Genome Institute (JGI-PGF)"/>
            <person name="Walter F."/>
            <person name="Albersmeier A."/>
            <person name="Kalinowski J."/>
            <person name="Ruckert C."/>
        </authorList>
    </citation>
    <scope>NUCLEOTIDE SEQUENCE</scope>
    <source>
        <strain evidence="2">CGMCC 1.10998</strain>
    </source>
</reference>
<dbReference type="PANTHER" id="PTHR39200:SF1">
    <property type="entry name" value="AUTO-TRANSPORTER ADHESIN HEAD GIN DOMAIN-CONTAINING PROTEIN-RELATED"/>
    <property type="match status" value="1"/>
</dbReference>
<dbReference type="Gene3D" id="2.160.20.120">
    <property type="match status" value="1"/>
</dbReference>
<dbReference type="RefSeq" id="WP_188565232.1">
    <property type="nucleotide sequence ID" value="NZ_BMED01000001.1"/>
</dbReference>
<organism evidence="2 3">
    <name type="scientific">Undibacterium terreum</name>
    <dbReference type="NCBI Taxonomy" id="1224302"/>
    <lineage>
        <taxon>Bacteria</taxon>
        <taxon>Pseudomonadati</taxon>
        <taxon>Pseudomonadota</taxon>
        <taxon>Betaproteobacteria</taxon>
        <taxon>Burkholderiales</taxon>
        <taxon>Oxalobacteraceae</taxon>
        <taxon>Undibacterium</taxon>
    </lineage>
</organism>
<dbReference type="PROSITE" id="PS51257">
    <property type="entry name" value="PROKAR_LIPOPROTEIN"/>
    <property type="match status" value="1"/>
</dbReference>
<gene>
    <name evidence="2" type="ORF">GCM10011396_14360</name>
</gene>
<dbReference type="PANTHER" id="PTHR39200">
    <property type="entry name" value="HYPOTHETICAL EXPORTED PROTEIN"/>
    <property type="match status" value="1"/>
</dbReference>
<evidence type="ECO:0000313" key="2">
    <source>
        <dbReference type="EMBL" id="GGC68455.1"/>
    </source>
</evidence>
<evidence type="ECO:0000259" key="1">
    <source>
        <dbReference type="Pfam" id="PF10988"/>
    </source>
</evidence>
<evidence type="ECO:0000313" key="3">
    <source>
        <dbReference type="Proteomes" id="UP000637423"/>
    </source>
</evidence>
<dbReference type="AlphaFoldDB" id="A0A916UEW0"/>
<dbReference type="Proteomes" id="UP000637423">
    <property type="component" value="Unassembled WGS sequence"/>
</dbReference>
<dbReference type="EMBL" id="BMED01000001">
    <property type="protein sequence ID" value="GGC68455.1"/>
    <property type="molecule type" value="Genomic_DNA"/>
</dbReference>